<comment type="subcellular location">
    <subcellularLocation>
        <location evidence="1 5">Secreted</location>
    </subcellularLocation>
</comment>
<evidence type="ECO:0000256" key="3">
    <source>
        <dbReference type="ARBA" id="ARBA00022525"/>
    </source>
</evidence>
<dbReference type="Pfam" id="PF16810">
    <property type="entry name" value="RXLR"/>
    <property type="match status" value="1"/>
</dbReference>
<comment type="domain">
    <text evidence="5">The RxLR-dEER motif acts to carry the protein into the host cell cytoplasm through binding to cell surface phosphatidylinositol-3-phosphate.</text>
</comment>
<evidence type="ECO:0000256" key="2">
    <source>
        <dbReference type="ARBA" id="ARBA00010400"/>
    </source>
</evidence>
<sequence>MRTSFVLLAVTATVVTSDNVLSIKSGAEQRFLRSHRAHRTHHANDAEEERGRGLNSLPDQFKRMKSQPEFRETIFTSRKSGMGTVDEAVKFMKSQYLDDDHIEHFKEAYKAFLRNN</sequence>
<dbReference type="OMA" id="DDHIEHF"/>
<feature type="chain" id="PRO_5003142433" description="RxLR effector protein" evidence="5">
    <location>
        <begin position="18"/>
        <end position="116"/>
    </location>
</feature>
<dbReference type="OrthoDB" id="128458at2759"/>
<organism evidence="7">
    <name type="scientific">Phytophthora sojae</name>
    <name type="common">Soybean stem and root rot agent</name>
    <name type="synonym">Phytophthora megasperma f. sp. glycines</name>
    <dbReference type="NCBI Taxonomy" id="67593"/>
    <lineage>
        <taxon>Eukaryota</taxon>
        <taxon>Sar</taxon>
        <taxon>Stramenopiles</taxon>
        <taxon>Oomycota</taxon>
        <taxon>Peronosporomycetes</taxon>
        <taxon>Peronosporales</taxon>
        <taxon>Peronosporaceae</taxon>
        <taxon>Phytophthora</taxon>
    </lineage>
</organism>
<dbReference type="VEuPathDB" id="FungiDB:PHYSODRAFT_288647"/>
<evidence type="ECO:0000313" key="7">
    <source>
        <dbReference type="EMBL" id="AEK80629.1"/>
    </source>
</evidence>
<comment type="similarity">
    <text evidence="2 5">Belongs to the RxLR effector family.</text>
</comment>
<keyword evidence="4 5" id="KW-0732">Signal</keyword>
<dbReference type="AlphaFoldDB" id="E0W4S1"/>
<dbReference type="EMBL" id="JN253816">
    <property type="protein sequence ID" value="AEK80629.1"/>
    <property type="molecule type" value="Genomic_DNA"/>
</dbReference>
<dbReference type="SMR" id="E0W4S1"/>
<proteinExistence type="inferred from homology"/>
<feature type="compositionally biased region" description="Basic and acidic residues" evidence="6">
    <location>
        <begin position="42"/>
        <end position="52"/>
    </location>
</feature>
<dbReference type="RefSeq" id="XP_009535533.1">
    <property type="nucleotide sequence ID" value="XM_009537238.1"/>
</dbReference>
<feature type="signal peptide" evidence="5">
    <location>
        <begin position="1"/>
        <end position="17"/>
    </location>
</feature>
<comment type="function">
    <text evidence="5">Effector that suppresses plant defense responses during pathogen infection.</text>
</comment>
<dbReference type="InterPro" id="IPR031825">
    <property type="entry name" value="RXLR"/>
</dbReference>
<feature type="region of interest" description="Disordered" evidence="6">
    <location>
        <begin position="33"/>
        <end position="68"/>
    </location>
</feature>
<protein>
    <recommendedName>
        <fullName evidence="5">RxLR effector protein</fullName>
    </recommendedName>
</protein>
<keyword evidence="3 5" id="KW-0964">Secreted</keyword>
<name>E0W4S1_PHYSO</name>
<evidence type="ECO:0000256" key="5">
    <source>
        <dbReference type="RuleBase" id="RU367124"/>
    </source>
</evidence>
<accession>E0W4S1</accession>
<gene>
    <name evidence="7" type="primary">Avh</name>
</gene>
<reference evidence="7" key="1">
    <citation type="journal article" date="2011" name="Plant Cell">
        <title>Transcriptional programming and functional interactions within the Phytophthora sojae RXLR effector repertoire.</title>
        <authorList>
            <person name="Wang Q."/>
            <person name="Han C."/>
            <person name="Ferreira A.O."/>
            <person name="Yu X."/>
            <person name="Ye W."/>
            <person name="Tripathy S."/>
            <person name="Kale S.D."/>
            <person name="Gu B."/>
            <person name="Sheng Y."/>
            <person name="Sui Y."/>
            <person name="Wang X."/>
            <person name="Zhang Z."/>
            <person name="Cheng B."/>
            <person name="Dong S."/>
            <person name="Shan W."/>
            <person name="Zheng X."/>
            <person name="Dou D."/>
            <person name="Tyler B.M."/>
            <person name="Wang Y."/>
        </authorList>
    </citation>
    <scope>NUCLEOTIDE SEQUENCE</scope>
    <source>
        <strain evidence="7">P7076</strain>
    </source>
</reference>
<evidence type="ECO:0000256" key="4">
    <source>
        <dbReference type="ARBA" id="ARBA00022729"/>
    </source>
</evidence>
<dbReference type="KEGG" id="psoj:PHYSODRAFT_288647"/>
<evidence type="ECO:0000256" key="6">
    <source>
        <dbReference type="SAM" id="MobiDB-lite"/>
    </source>
</evidence>
<evidence type="ECO:0000256" key="1">
    <source>
        <dbReference type="ARBA" id="ARBA00004613"/>
    </source>
</evidence>